<dbReference type="PANTHER" id="PTHR12203">
    <property type="entry name" value="KDEL LYS-ASP-GLU-LEU CONTAINING - RELATED"/>
    <property type="match status" value="1"/>
</dbReference>
<keyword evidence="2" id="KW-0472">Membrane</keyword>
<evidence type="ECO:0000313" key="4">
    <source>
        <dbReference type="EMBL" id="GHJ85956.1"/>
    </source>
</evidence>
<dbReference type="SMART" id="SM00672">
    <property type="entry name" value="CAP10"/>
    <property type="match status" value="1"/>
</dbReference>
<reference evidence="4" key="1">
    <citation type="submission" date="2020-07" db="EMBL/GenBank/DDBJ databases">
        <title>Draft Genome Sequence of a Deep-Sea Yeast, Naganishia (Cryptococcus) liquefaciens strain N6.</title>
        <authorList>
            <person name="Han Y.W."/>
            <person name="Kajitani R."/>
            <person name="Morimoto H."/>
            <person name="Parhat M."/>
            <person name="Tsubouchi H."/>
            <person name="Bakenova O."/>
            <person name="Ogata M."/>
            <person name="Argunhan B."/>
            <person name="Aoki R."/>
            <person name="Kajiwara S."/>
            <person name="Itoh T."/>
            <person name="Iwasaki H."/>
        </authorList>
    </citation>
    <scope>NUCLEOTIDE SEQUENCE</scope>
    <source>
        <strain evidence="4">N6</strain>
    </source>
</reference>
<name>A0A8H3TS41_9TREE</name>
<keyword evidence="2" id="KW-0812">Transmembrane</keyword>
<feature type="domain" description="Glycosyl transferase CAP10" evidence="3">
    <location>
        <begin position="434"/>
        <end position="742"/>
    </location>
</feature>
<dbReference type="PANTHER" id="PTHR12203:SF118">
    <property type="entry name" value="BETA-1,2-XYLOSYLTRANSFERASE 1"/>
    <property type="match status" value="1"/>
</dbReference>
<comment type="caution">
    <text evidence="4">The sequence shown here is derived from an EMBL/GenBank/DDBJ whole genome shotgun (WGS) entry which is preliminary data.</text>
</comment>
<feature type="region of interest" description="Disordered" evidence="1">
    <location>
        <begin position="99"/>
        <end position="121"/>
    </location>
</feature>
<organism evidence="4 5">
    <name type="scientific">Naganishia liquefaciens</name>
    <dbReference type="NCBI Taxonomy" id="104408"/>
    <lineage>
        <taxon>Eukaryota</taxon>
        <taxon>Fungi</taxon>
        <taxon>Dikarya</taxon>
        <taxon>Basidiomycota</taxon>
        <taxon>Agaricomycotina</taxon>
        <taxon>Tremellomycetes</taxon>
        <taxon>Filobasidiales</taxon>
        <taxon>Filobasidiaceae</taxon>
        <taxon>Naganishia</taxon>
    </lineage>
</organism>
<evidence type="ECO:0000259" key="3">
    <source>
        <dbReference type="SMART" id="SM00672"/>
    </source>
</evidence>
<accession>A0A8H3TS41</accession>
<evidence type="ECO:0000256" key="2">
    <source>
        <dbReference type="SAM" id="Phobius"/>
    </source>
</evidence>
<dbReference type="AlphaFoldDB" id="A0A8H3TS41"/>
<evidence type="ECO:0000256" key="1">
    <source>
        <dbReference type="SAM" id="MobiDB-lite"/>
    </source>
</evidence>
<dbReference type="OrthoDB" id="541052at2759"/>
<feature type="transmembrane region" description="Helical" evidence="2">
    <location>
        <begin position="29"/>
        <end position="47"/>
    </location>
</feature>
<dbReference type="Pfam" id="PF05686">
    <property type="entry name" value="Glyco_transf_90"/>
    <property type="match status" value="1"/>
</dbReference>
<sequence>MPTFNQFTHRLSSAAPFLSRVFRVRPSRLPLVALAFVAFYTIYSFVLSTNEPEYLPSWLGGKQGIVDEHLLNFDMYPDITKNGRKHAHIEEDLAAHVRPVGRKSGSKGRDEIQDEDIEDEESGAGLMGNLANWFGSSSTSTSKKTPQIAWDLDAVAEANHQVGNLEFSPRDGLVRGWKLDKMKSKPGKKTPSTPGLQAGTRTTHPIEILIAENSKHWQHFLDRQSTTLQEAFDEYVHRYKRLPPKGFDKWWEFCVKNDVKIRDDYNQINHDIEPYLALSPEFFRQRVKELDGTQFTYSASVGPTIEPKLSGPRGEATRAKQFLSLVAPLSPLLPVDITMVASDHDLGSWILGSDQRELALARVHSALEEHSVDGKVGFGLNEVRYLGGSELKHLENRNRNGVTGWFSACDENSPARGRDRAMENRIREIEGLDPLPELASPAFVKDVRPGFDWCENPEIKRMHGTMSFDFTRETQLRPIFVLSKFMQNNEFLFPPMEAYDNATDTAALKKYKPWTEKTINKVFWRGSSTGDSYSKRKGDPRYDWRNQHRPRLALMAQNKTGEAEIWVNRHGTWEPESWSVERLNEKYLDIGLTGKPHQCNTEDGTCDEMAAEIEFKDRVSPEDAANYKFVLDVDGNGWSSRFSRLLMSGSVVIKHTLFPEWHHDYLTPWVHFIPMQLDYSDLYNIMAFFVGTPDGRHKGRDDLAQRIAEQGRKFRLEHWRWEDMQAYMFRLLLEYARLGADDRDAFSFTLENASEELR</sequence>
<evidence type="ECO:0000313" key="5">
    <source>
        <dbReference type="Proteomes" id="UP000620104"/>
    </source>
</evidence>
<gene>
    <name evidence="4" type="ORF">NliqN6_2358</name>
</gene>
<dbReference type="InterPro" id="IPR006598">
    <property type="entry name" value="CAP10"/>
</dbReference>
<dbReference type="InterPro" id="IPR051091">
    <property type="entry name" value="O-Glucosyltr/Glycosyltrsf_90"/>
</dbReference>
<dbReference type="Proteomes" id="UP000620104">
    <property type="component" value="Unassembled WGS sequence"/>
</dbReference>
<feature type="compositionally biased region" description="Acidic residues" evidence="1">
    <location>
        <begin position="112"/>
        <end position="121"/>
    </location>
</feature>
<proteinExistence type="predicted"/>
<protein>
    <recommendedName>
        <fullName evidence="3">Glycosyl transferase CAP10 domain-containing protein</fullName>
    </recommendedName>
</protein>
<dbReference type="EMBL" id="BLZA01000017">
    <property type="protein sequence ID" value="GHJ85956.1"/>
    <property type="molecule type" value="Genomic_DNA"/>
</dbReference>
<keyword evidence="5" id="KW-1185">Reference proteome</keyword>
<keyword evidence="2" id="KW-1133">Transmembrane helix</keyword>